<keyword evidence="6" id="KW-1185">Reference proteome</keyword>
<keyword evidence="5" id="KW-0325">Glycoprotein</keyword>
<dbReference type="GO" id="GO:0016020">
    <property type="term" value="C:membrane"/>
    <property type="evidence" value="ECO:0007669"/>
    <property type="project" value="UniProtKB-SubCell"/>
</dbReference>
<dbReference type="Proteomes" id="UP000887578">
    <property type="component" value="Unplaced"/>
</dbReference>
<name>A0A914PTI2_9BILA</name>
<dbReference type="Pfam" id="PF02485">
    <property type="entry name" value="Branch"/>
    <property type="match status" value="1"/>
</dbReference>
<dbReference type="InterPro" id="IPR003406">
    <property type="entry name" value="Glyco_trans_14"/>
</dbReference>
<dbReference type="PANTHER" id="PTHR46671:SF7">
    <property type="entry name" value="CORE-2_I-BRANCHING ENZYME"/>
    <property type="match status" value="1"/>
</dbReference>
<evidence type="ECO:0000256" key="1">
    <source>
        <dbReference type="ARBA" id="ARBA00004606"/>
    </source>
</evidence>
<keyword evidence="4" id="KW-0472">Membrane</keyword>
<organism evidence="6 7">
    <name type="scientific">Panagrolaimus davidi</name>
    <dbReference type="NCBI Taxonomy" id="227884"/>
    <lineage>
        <taxon>Eukaryota</taxon>
        <taxon>Metazoa</taxon>
        <taxon>Ecdysozoa</taxon>
        <taxon>Nematoda</taxon>
        <taxon>Chromadorea</taxon>
        <taxon>Rhabditida</taxon>
        <taxon>Tylenchina</taxon>
        <taxon>Panagrolaimomorpha</taxon>
        <taxon>Panagrolaimoidea</taxon>
        <taxon>Panagrolaimidae</taxon>
        <taxon>Panagrolaimus</taxon>
    </lineage>
</organism>
<sequence length="90" mass="10003">MTDLNGTLQTLQFAKGMAQASLSKEAVDYIFDNIDLTIALSQFNDPKHFANDENLIPTLLATDVLGIPGSFFHRCIDEEVKGNGFFTRSY</sequence>
<reference evidence="7" key="1">
    <citation type="submission" date="2022-11" db="UniProtKB">
        <authorList>
            <consortium name="WormBaseParasite"/>
        </authorList>
    </citation>
    <scope>IDENTIFICATION</scope>
</reference>
<evidence type="ECO:0000256" key="2">
    <source>
        <dbReference type="ARBA" id="ARBA00022676"/>
    </source>
</evidence>
<keyword evidence="3" id="KW-0808">Transferase</keyword>
<evidence type="ECO:0000313" key="7">
    <source>
        <dbReference type="WBParaSite" id="PDA_v2.g19549.t1"/>
    </source>
</evidence>
<comment type="subcellular location">
    <subcellularLocation>
        <location evidence="1">Membrane</location>
        <topology evidence="1">Single-pass type II membrane protein</topology>
    </subcellularLocation>
</comment>
<accession>A0A914PTI2</accession>
<dbReference type="PANTHER" id="PTHR46671">
    <property type="entry name" value="PROTEIN CBG11221"/>
    <property type="match status" value="1"/>
</dbReference>
<dbReference type="GO" id="GO:0016757">
    <property type="term" value="F:glycosyltransferase activity"/>
    <property type="evidence" value="ECO:0007669"/>
    <property type="project" value="UniProtKB-KW"/>
</dbReference>
<dbReference type="AlphaFoldDB" id="A0A914PTI2"/>
<evidence type="ECO:0000256" key="4">
    <source>
        <dbReference type="ARBA" id="ARBA00023136"/>
    </source>
</evidence>
<keyword evidence="2" id="KW-0328">Glycosyltransferase</keyword>
<protein>
    <submittedName>
        <fullName evidence="7">Uncharacterized protein</fullName>
    </submittedName>
</protein>
<evidence type="ECO:0000313" key="6">
    <source>
        <dbReference type="Proteomes" id="UP000887578"/>
    </source>
</evidence>
<proteinExistence type="predicted"/>
<evidence type="ECO:0000256" key="5">
    <source>
        <dbReference type="ARBA" id="ARBA00023180"/>
    </source>
</evidence>
<dbReference type="WBParaSite" id="PDA_v2.g19549.t1">
    <property type="protein sequence ID" value="PDA_v2.g19549.t1"/>
    <property type="gene ID" value="PDA_v2.g19549"/>
</dbReference>
<evidence type="ECO:0000256" key="3">
    <source>
        <dbReference type="ARBA" id="ARBA00022679"/>
    </source>
</evidence>